<proteinExistence type="predicted"/>
<keyword evidence="3" id="KW-1185">Reference proteome</keyword>
<dbReference type="AlphaFoldDB" id="A0A8K1CT11"/>
<sequence>MNTRGRSTPTNRRDSWSAHEISLGNIWMDDVDGEDSGRRASLTRGRMSSTLEDSLQLFQNELGSVAEDDVGVRFDEEEDHEVHSLFPMLSESSFDYDNNDVLPSDRESNVADENAFPDDLSPILAAMPPPKDMMLMSRSSLKLVNTMEPRRKQNASIEHRPSLSLESEKKNLVTKSPKAPFKATSSRVPSPTEHALTPSELPPTRKRRRLRSTGLSTIHQWDEHEQNVFFSIFKTKWTPTTGSISLEDTALASEFESLLMQRFKTIGEKLKSGKSSSDVQLFYISVLQLITDLLDDADQHDIDLSNPDEIRIALWCWHKLSTDDLHKNEFLAIESANLDTKKRLANVLLQSIIRSRRQMMKAKCSSYAYPSGQAQSNRPVLPALPSEQPEVNLEGLLREALANAAFPLQMPLPELKAGTPVHHPQVRKKRKLNIDTIGTNHNNQVTMTPTPGSKRQRSLSTEKSASLVNHTPIKPLQADLGAASFMTPQPIGKSNTAVSVGPDLYTPPQSTRKKIYIMFRMVPRDAQTRDILEKCRYNPKVELKLSSSKRVTDVVDHMMKKWSKVQPHLPNDVSLHFFPKESSGSPKATMSWSQSTSDVTCLDIWKQCGKVKNDEYVVLVSYQWCKLSVDDVDSIKGGSASNSRLSLSWMDHDAAPLLDIFDSDASKKLDFEQDLNEKTPSPPPSVRLSTSLDAKFAEEVEKLMAGSDDSPLGGNNQHTGPTQSLQAFSETVAFKSDDALNPAHDLDELDDPTAKLFIESDHRGDFSPDSGRLRRRITPMLVQTDECHI</sequence>
<dbReference type="EMBL" id="SPLM01000002">
    <property type="protein sequence ID" value="TMW68704.1"/>
    <property type="molecule type" value="Genomic_DNA"/>
</dbReference>
<name>A0A8K1CT11_PYTOL</name>
<feature type="region of interest" description="Disordered" evidence="1">
    <location>
        <begin position="148"/>
        <end position="211"/>
    </location>
</feature>
<organism evidence="2 3">
    <name type="scientific">Pythium oligandrum</name>
    <name type="common">Mycoparasitic fungus</name>
    <dbReference type="NCBI Taxonomy" id="41045"/>
    <lineage>
        <taxon>Eukaryota</taxon>
        <taxon>Sar</taxon>
        <taxon>Stramenopiles</taxon>
        <taxon>Oomycota</taxon>
        <taxon>Peronosporomycetes</taxon>
        <taxon>Pythiales</taxon>
        <taxon>Pythiaceae</taxon>
        <taxon>Pythium</taxon>
    </lineage>
</organism>
<evidence type="ECO:0000256" key="1">
    <source>
        <dbReference type="SAM" id="MobiDB-lite"/>
    </source>
</evidence>
<accession>A0A8K1CT11</accession>
<reference evidence="2" key="1">
    <citation type="submission" date="2019-03" db="EMBL/GenBank/DDBJ databases">
        <title>Long read genome sequence of the mycoparasitic Pythium oligandrum ATCC 38472 isolated from sugarbeet rhizosphere.</title>
        <authorList>
            <person name="Gaulin E."/>
        </authorList>
    </citation>
    <scope>NUCLEOTIDE SEQUENCE</scope>
    <source>
        <strain evidence="2">ATCC 38472_TT</strain>
    </source>
</reference>
<feature type="compositionally biased region" description="Basic and acidic residues" evidence="1">
    <location>
        <begin position="157"/>
        <end position="171"/>
    </location>
</feature>
<protein>
    <submittedName>
        <fullName evidence="2">Uncharacterized protein</fullName>
    </submittedName>
</protein>
<evidence type="ECO:0000313" key="2">
    <source>
        <dbReference type="EMBL" id="TMW68704.1"/>
    </source>
</evidence>
<dbReference type="Proteomes" id="UP000794436">
    <property type="component" value="Unassembled WGS sequence"/>
</dbReference>
<evidence type="ECO:0000313" key="3">
    <source>
        <dbReference type="Proteomes" id="UP000794436"/>
    </source>
</evidence>
<comment type="caution">
    <text evidence="2">The sequence shown here is derived from an EMBL/GenBank/DDBJ whole genome shotgun (WGS) entry which is preliminary data.</text>
</comment>
<feature type="region of interest" description="Disordered" evidence="1">
    <location>
        <begin position="439"/>
        <end position="459"/>
    </location>
</feature>
<dbReference type="OrthoDB" id="168337at2759"/>
<gene>
    <name evidence="2" type="ORF">Poli38472_006172</name>
</gene>